<dbReference type="EMBL" id="CATQJA010002662">
    <property type="protein sequence ID" value="CAJ0581226.1"/>
    <property type="molecule type" value="Genomic_DNA"/>
</dbReference>
<reference evidence="1" key="1">
    <citation type="submission" date="2023-06" db="EMBL/GenBank/DDBJ databases">
        <authorList>
            <person name="Delattre M."/>
        </authorList>
    </citation>
    <scope>NUCLEOTIDE SEQUENCE</scope>
    <source>
        <strain evidence="1">AF72</strain>
    </source>
</reference>
<name>A0AA36D5R6_9BILA</name>
<feature type="non-terminal residue" evidence="1">
    <location>
        <position position="88"/>
    </location>
</feature>
<dbReference type="AlphaFoldDB" id="A0AA36D5R6"/>
<sequence>MEFRLWSERIALWDHYQHSTSSKEPMFQFLFSYYFTSSAAAYEEEDDEEETFWDEEEILRLAQEHSQKTRAPIWCTQSSKTLLHYHLI</sequence>
<gene>
    <name evidence="1" type="ORF">MSPICULIGERA_LOCUS19392</name>
</gene>
<evidence type="ECO:0000313" key="1">
    <source>
        <dbReference type="EMBL" id="CAJ0581226.1"/>
    </source>
</evidence>
<accession>A0AA36D5R6</accession>
<dbReference type="Proteomes" id="UP001177023">
    <property type="component" value="Unassembled WGS sequence"/>
</dbReference>
<keyword evidence="2" id="KW-1185">Reference proteome</keyword>
<comment type="caution">
    <text evidence="1">The sequence shown here is derived from an EMBL/GenBank/DDBJ whole genome shotgun (WGS) entry which is preliminary data.</text>
</comment>
<organism evidence="1 2">
    <name type="scientific">Mesorhabditis spiculigera</name>
    <dbReference type="NCBI Taxonomy" id="96644"/>
    <lineage>
        <taxon>Eukaryota</taxon>
        <taxon>Metazoa</taxon>
        <taxon>Ecdysozoa</taxon>
        <taxon>Nematoda</taxon>
        <taxon>Chromadorea</taxon>
        <taxon>Rhabditida</taxon>
        <taxon>Rhabditina</taxon>
        <taxon>Rhabditomorpha</taxon>
        <taxon>Rhabditoidea</taxon>
        <taxon>Rhabditidae</taxon>
        <taxon>Mesorhabditinae</taxon>
        <taxon>Mesorhabditis</taxon>
    </lineage>
</organism>
<evidence type="ECO:0000313" key="2">
    <source>
        <dbReference type="Proteomes" id="UP001177023"/>
    </source>
</evidence>
<protein>
    <submittedName>
        <fullName evidence="1">Uncharacterized protein</fullName>
    </submittedName>
</protein>
<proteinExistence type="predicted"/>